<organism evidence="2 3">
    <name type="scientific">Paraburkholderia bannensis</name>
    <dbReference type="NCBI Taxonomy" id="765414"/>
    <lineage>
        <taxon>Bacteria</taxon>
        <taxon>Pseudomonadati</taxon>
        <taxon>Pseudomonadota</taxon>
        <taxon>Betaproteobacteria</taxon>
        <taxon>Burkholderiales</taxon>
        <taxon>Burkholderiaceae</taxon>
        <taxon>Paraburkholderia</taxon>
    </lineage>
</organism>
<feature type="region of interest" description="Disordered" evidence="1">
    <location>
        <begin position="1"/>
        <end position="25"/>
    </location>
</feature>
<evidence type="ECO:0000313" key="2">
    <source>
        <dbReference type="EMBL" id="MBB6103771.1"/>
    </source>
</evidence>
<dbReference type="RefSeq" id="WP_183725439.1">
    <property type="nucleotide sequence ID" value="NZ_JACHBW010000010.1"/>
</dbReference>
<gene>
    <name evidence="2" type="ORF">F4827_003626</name>
</gene>
<accession>A0A7W9TYJ4</accession>
<name>A0A7W9TYJ4_9BURK</name>
<dbReference type="AlphaFoldDB" id="A0A7W9TYJ4"/>
<sequence length="50" mass="4968">MRKSRLGGVEDGVDEGAGRVGRRGVARGIGSDVVTGYAPADDAAHEAGTA</sequence>
<dbReference type="Proteomes" id="UP000571554">
    <property type="component" value="Unassembled WGS sequence"/>
</dbReference>
<protein>
    <submittedName>
        <fullName evidence="2">Uncharacterized protein</fullName>
    </submittedName>
</protein>
<evidence type="ECO:0000313" key="3">
    <source>
        <dbReference type="Proteomes" id="UP000571554"/>
    </source>
</evidence>
<evidence type="ECO:0000256" key="1">
    <source>
        <dbReference type="SAM" id="MobiDB-lite"/>
    </source>
</evidence>
<proteinExistence type="predicted"/>
<reference evidence="2 3" key="1">
    <citation type="submission" date="2020-08" db="EMBL/GenBank/DDBJ databases">
        <title>Above-ground endophytic microbial communities from plants in different locations in the United States.</title>
        <authorList>
            <person name="Frank C."/>
        </authorList>
    </citation>
    <scope>NUCLEOTIDE SEQUENCE [LARGE SCALE GENOMIC DNA]</scope>
    <source>
        <strain evidence="2 3">WP4_2_2</strain>
    </source>
</reference>
<keyword evidence="3" id="KW-1185">Reference proteome</keyword>
<comment type="caution">
    <text evidence="2">The sequence shown here is derived from an EMBL/GenBank/DDBJ whole genome shotgun (WGS) entry which is preliminary data.</text>
</comment>
<dbReference type="EMBL" id="JACHBW010000010">
    <property type="protein sequence ID" value="MBB6103771.1"/>
    <property type="molecule type" value="Genomic_DNA"/>
</dbReference>